<reference evidence="2 3" key="1">
    <citation type="submission" date="2009-08" db="EMBL/GenBank/DDBJ databases">
        <title>The Genome Sequence of Spizellomyces punctatus strain DAOM BR117.</title>
        <authorList>
            <consortium name="The Broad Institute Genome Sequencing Platform"/>
            <person name="Russ C."/>
            <person name="Cuomo C."/>
            <person name="Shea T."/>
            <person name="Young S.K."/>
            <person name="Zeng Q."/>
            <person name="Koehrsen M."/>
            <person name="Haas B."/>
            <person name="Borodovsky M."/>
            <person name="Guigo R."/>
            <person name="Alvarado L."/>
            <person name="Berlin A."/>
            <person name="Bochicchio J."/>
            <person name="Borenstein D."/>
            <person name="Chapman S."/>
            <person name="Chen Z."/>
            <person name="Engels R."/>
            <person name="Freedman E."/>
            <person name="Gellesch M."/>
            <person name="Goldberg J."/>
            <person name="Griggs A."/>
            <person name="Gujja S."/>
            <person name="Heiman D."/>
            <person name="Hepburn T."/>
            <person name="Howarth C."/>
            <person name="Jen D."/>
            <person name="Larson L."/>
            <person name="Lewis B."/>
            <person name="Mehta T."/>
            <person name="Park D."/>
            <person name="Pearson M."/>
            <person name="Roberts A."/>
            <person name="Saif S."/>
            <person name="Shenoy N."/>
            <person name="Sisk P."/>
            <person name="Stolte C."/>
            <person name="Sykes S."/>
            <person name="Thomson T."/>
            <person name="Walk T."/>
            <person name="White J."/>
            <person name="Yandava C."/>
            <person name="Burger G."/>
            <person name="Gray M.W."/>
            <person name="Holland P.W.H."/>
            <person name="King N."/>
            <person name="Lang F.B.F."/>
            <person name="Roger A.J."/>
            <person name="Ruiz-Trillo I."/>
            <person name="Lander E."/>
            <person name="Nusbaum C."/>
        </authorList>
    </citation>
    <scope>NUCLEOTIDE SEQUENCE [LARGE SCALE GENOMIC DNA]</scope>
    <source>
        <strain evidence="2 3">DAOM BR117</strain>
    </source>
</reference>
<evidence type="ECO:0000256" key="1">
    <source>
        <dbReference type="SAM" id="MobiDB-lite"/>
    </source>
</evidence>
<evidence type="ECO:0000313" key="3">
    <source>
        <dbReference type="Proteomes" id="UP000053201"/>
    </source>
</evidence>
<dbReference type="RefSeq" id="XP_016610147.1">
    <property type="nucleotide sequence ID" value="XM_016750888.1"/>
</dbReference>
<dbReference type="GO" id="GO:0016592">
    <property type="term" value="C:mediator complex"/>
    <property type="evidence" value="ECO:0007669"/>
    <property type="project" value="TreeGrafter"/>
</dbReference>
<feature type="compositionally biased region" description="Basic and acidic residues" evidence="1">
    <location>
        <begin position="119"/>
        <end position="129"/>
    </location>
</feature>
<feature type="compositionally biased region" description="Low complexity" evidence="1">
    <location>
        <begin position="561"/>
        <end position="574"/>
    </location>
</feature>
<dbReference type="GO" id="GO:0045944">
    <property type="term" value="P:positive regulation of transcription by RNA polymerase II"/>
    <property type="evidence" value="ECO:0007669"/>
    <property type="project" value="TreeGrafter"/>
</dbReference>
<keyword evidence="3" id="KW-1185">Reference proteome</keyword>
<dbReference type="GeneID" id="27686179"/>
<feature type="region of interest" description="Disordered" evidence="1">
    <location>
        <begin position="62"/>
        <end position="129"/>
    </location>
</feature>
<dbReference type="OrthoDB" id="2136037at2759"/>
<dbReference type="InParanoid" id="A0A0L0HM31"/>
<dbReference type="InterPro" id="IPR051647">
    <property type="entry name" value="Mediator_comp_sub12"/>
</dbReference>
<dbReference type="PANTHER" id="PTHR46007:SF8">
    <property type="entry name" value="C2H2-TYPE DOMAIN-CONTAINING PROTEIN"/>
    <property type="match status" value="1"/>
</dbReference>
<dbReference type="Proteomes" id="UP000053201">
    <property type="component" value="Unassembled WGS sequence"/>
</dbReference>
<proteinExistence type="predicted"/>
<feature type="region of interest" description="Disordered" evidence="1">
    <location>
        <begin position="426"/>
        <end position="466"/>
    </location>
</feature>
<feature type="region of interest" description="Disordered" evidence="1">
    <location>
        <begin position="370"/>
        <end position="407"/>
    </location>
</feature>
<accession>A0A0L0HM31</accession>
<sequence>MDWSQQMGGYSTQQLAMVQQAQQVQLQQQPSQIMSSYATLISPTATPPPSADTDLNVLLNKPDQSAFLPSPPQPSLPQPAQQATFDPTPGPSPQTSGTLPRRVSSARRERHGAELASFQKDRFPQSSRDNRYPDFLEQLLQVFEKAKDLIGGGTCDVQFARDALRDVRARVSAANSTRGWRIWLKEPLFNRFRDVKQCCTPPDTTHAEFVELLLDLYYLVQEDQWQQVRETLLQPRTTPLSFGTHDAQVSFKVENGTVGASVATMHGELLSSSVQQQVQQALQQALQQPVGNALQQQLSEQGQTPVSFYIPDGSVQMTQSAMDNQTPMMDLATVPSGWTLPVSTEALAASQMELHPPLHPLSTAQAMEDLQSGHKPPPVVTTTLPGRPVRRSLSSPGVARPRGIPRTQQLPTHQDYIQTTLNRAKSFGGGMRRRKDETGGTGLQRKGSLRGTKSSGTKSDDVPTSRAPFVMHHRHGSTASTSSALSCATGTSTSAFYARDSPALQPVPNSPAQHQWPPESEALMQGLEAISLSDSKDAAIAAVAAAYIEQQQQQHQHEQHQQQQQQQLQQQQQQQHHEQHPQQQQQHEMQVQAQAFNVGGGLFPTQLVQQPVSLMTYGQIVEHAAQQQQLAQHQFAEQQFAEQQFAEQQFAQQQLVQQQLAQQHLAQQQQLAQQHLAQQHLAQQQVVEQHHLAQQYSQPPPSSSVAQQSSEQAQEAMFKYTTLEAIPDSSPYGSTSSLLDTMIVDEKDEGVHLSQIEPGVHGTLESTKATNASLDSIFKTLIDGDPTESQQMFDEPPGLLGQQHGVMSTVPLMTDMNGTMVMMQGEYQSRAPSVQTEPVRPFPVRTTSVPTTYQAHPASHAQRHQTFTYGTIPQPTAYAQPFSTQSQRVQIDPTPAPLPPSYPQVSVQVPIMPAHVQAQIPVGRNRSKTISRFIGRLPFIRSG</sequence>
<dbReference type="VEuPathDB" id="FungiDB:SPPG_02605"/>
<dbReference type="GO" id="GO:0003713">
    <property type="term" value="F:transcription coactivator activity"/>
    <property type="evidence" value="ECO:0007669"/>
    <property type="project" value="TreeGrafter"/>
</dbReference>
<protein>
    <submittedName>
        <fullName evidence="2">Uncharacterized protein</fullName>
    </submittedName>
</protein>
<feature type="region of interest" description="Disordered" evidence="1">
    <location>
        <begin position="551"/>
        <end position="589"/>
    </location>
</feature>
<organism evidence="2 3">
    <name type="scientific">Spizellomyces punctatus (strain DAOM BR117)</name>
    <dbReference type="NCBI Taxonomy" id="645134"/>
    <lineage>
        <taxon>Eukaryota</taxon>
        <taxon>Fungi</taxon>
        <taxon>Fungi incertae sedis</taxon>
        <taxon>Chytridiomycota</taxon>
        <taxon>Chytridiomycota incertae sedis</taxon>
        <taxon>Chytridiomycetes</taxon>
        <taxon>Spizellomycetales</taxon>
        <taxon>Spizellomycetaceae</taxon>
        <taxon>Spizellomyces</taxon>
    </lineage>
</organism>
<evidence type="ECO:0000313" key="2">
    <source>
        <dbReference type="EMBL" id="KND02108.1"/>
    </source>
</evidence>
<feature type="region of interest" description="Disordered" evidence="1">
    <location>
        <begin position="690"/>
        <end position="713"/>
    </location>
</feature>
<dbReference type="EMBL" id="KQ257453">
    <property type="protein sequence ID" value="KND02108.1"/>
    <property type="molecule type" value="Genomic_DNA"/>
</dbReference>
<name>A0A0L0HM31_SPIPD</name>
<dbReference type="PANTHER" id="PTHR46007">
    <property type="entry name" value="MEDIATOR OF RNA POLYMERASE II TRANSCRIPTION SUBUNIT 12"/>
    <property type="match status" value="1"/>
</dbReference>
<gene>
    <name evidence="2" type="ORF">SPPG_02605</name>
</gene>
<dbReference type="AlphaFoldDB" id="A0A0L0HM31"/>